<gene>
    <name evidence="8" type="ORF">S01H4_23207</name>
</gene>
<dbReference type="Gene3D" id="6.10.250.240">
    <property type="match status" value="1"/>
</dbReference>
<keyword evidence="5" id="KW-0233">DNA recombination</keyword>
<reference evidence="8" key="1">
    <citation type="journal article" date="2014" name="Front. Microbiol.">
        <title>High frequency of phylogenetically diverse reductive dehalogenase-homologous genes in deep subseafloor sedimentary metagenomes.</title>
        <authorList>
            <person name="Kawai M."/>
            <person name="Futagami T."/>
            <person name="Toyoda A."/>
            <person name="Takaki Y."/>
            <person name="Nishi S."/>
            <person name="Hori S."/>
            <person name="Arai W."/>
            <person name="Tsubouchi T."/>
            <person name="Morono Y."/>
            <person name="Uchiyama I."/>
            <person name="Ito T."/>
            <person name="Fujiyama A."/>
            <person name="Inagaki F."/>
            <person name="Takami H."/>
        </authorList>
    </citation>
    <scope>NUCLEOTIDE SEQUENCE</scope>
    <source>
        <strain evidence="8">Expedition CK06-06</strain>
    </source>
</reference>
<evidence type="ECO:0000313" key="8">
    <source>
        <dbReference type="EMBL" id="GAG90000.1"/>
    </source>
</evidence>
<keyword evidence="6" id="KW-0234">DNA repair</keyword>
<evidence type="ECO:0000256" key="6">
    <source>
        <dbReference type="ARBA" id="ARBA00023204"/>
    </source>
</evidence>
<evidence type="ECO:0000259" key="7">
    <source>
        <dbReference type="PROSITE" id="PS50880"/>
    </source>
</evidence>
<dbReference type="GO" id="GO:0006281">
    <property type="term" value="P:DNA repair"/>
    <property type="evidence" value="ECO:0007669"/>
    <property type="project" value="UniProtKB-KW"/>
</dbReference>
<comment type="caution">
    <text evidence="8">The sequence shown here is derived from an EMBL/GenBank/DDBJ whole genome shotgun (WGS) entry which is preliminary data.</text>
</comment>
<dbReference type="SUPFAM" id="SSF111304">
    <property type="entry name" value="Recombination protein RecR"/>
    <property type="match status" value="1"/>
</dbReference>
<dbReference type="AlphaFoldDB" id="X1B4M7"/>
<organism evidence="8">
    <name type="scientific">marine sediment metagenome</name>
    <dbReference type="NCBI Taxonomy" id="412755"/>
    <lineage>
        <taxon>unclassified sequences</taxon>
        <taxon>metagenomes</taxon>
        <taxon>ecological metagenomes</taxon>
    </lineage>
</organism>
<dbReference type="PANTHER" id="PTHR30446">
    <property type="entry name" value="RECOMBINATION PROTEIN RECR"/>
    <property type="match status" value="1"/>
</dbReference>
<dbReference type="Gene3D" id="3.40.1360.10">
    <property type="match status" value="1"/>
</dbReference>
<keyword evidence="1" id="KW-0479">Metal-binding</keyword>
<feature type="non-terminal residue" evidence="8">
    <location>
        <position position="1"/>
    </location>
</feature>
<accession>X1B4M7</accession>
<feature type="domain" description="Toprim" evidence="7">
    <location>
        <begin position="1"/>
        <end position="35"/>
    </location>
</feature>
<keyword evidence="2" id="KW-0227">DNA damage</keyword>
<evidence type="ECO:0000256" key="3">
    <source>
        <dbReference type="ARBA" id="ARBA00022771"/>
    </source>
</evidence>
<dbReference type="InterPro" id="IPR023627">
    <property type="entry name" value="Rcmb_RecR"/>
</dbReference>
<evidence type="ECO:0000256" key="4">
    <source>
        <dbReference type="ARBA" id="ARBA00022833"/>
    </source>
</evidence>
<proteinExistence type="predicted"/>
<dbReference type="Pfam" id="PF21175">
    <property type="entry name" value="RecR_C"/>
    <property type="match status" value="1"/>
</dbReference>
<dbReference type="GO" id="GO:0003677">
    <property type="term" value="F:DNA binding"/>
    <property type="evidence" value="ECO:0007669"/>
    <property type="project" value="InterPro"/>
</dbReference>
<evidence type="ECO:0000256" key="5">
    <source>
        <dbReference type="ARBA" id="ARBA00023172"/>
    </source>
</evidence>
<keyword evidence="4" id="KW-0862">Zinc</keyword>
<dbReference type="GO" id="GO:0008270">
    <property type="term" value="F:zinc ion binding"/>
    <property type="evidence" value="ECO:0007669"/>
    <property type="project" value="UniProtKB-KW"/>
</dbReference>
<evidence type="ECO:0000256" key="2">
    <source>
        <dbReference type="ARBA" id="ARBA00022763"/>
    </source>
</evidence>
<dbReference type="InterPro" id="IPR000093">
    <property type="entry name" value="DNA_Rcmb_RecR"/>
</dbReference>
<dbReference type="InterPro" id="IPR006171">
    <property type="entry name" value="TOPRIM_dom"/>
</dbReference>
<evidence type="ECO:0000256" key="1">
    <source>
        <dbReference type="ARBA" id="ARBA00022723"/>
    </source>
</evidence>
<dbReference type="PANTHER" id="PTHR30446:SF0">
    <property type="entry name" value="RECOMBINATION PROTEIN RECR"/>
    <property type="match status" value="1"/>
</dbReference>
<dbReference type="EMBL" id="BART01010736">
    <property type="protein sequence ID" value="GAG90000.1"/>
    <property type="molecule type" value="Genomic_DNA"/>
</dbReference>
<dbReference type="GO" id="GO:0006310">
    <property type="term" value="P:DNA recombination"/>
    <property type="evidence" value="ECO:0007669"/>
    <property type="project" value="UniProtKB-KW"/>
</dbReference>
<protein>
    <recommendedName>
        <fullName evidence="7">Toprim domain-containing protein</fullName>
    </recommendedName>
</protein>
<keyword evidence="3" id="KW-0863">Zinc-finger</keyword>
<sequence length="60" mass="6399">LATDPNTEGEATAIYISKLISPHKVKVTRLAYGLPVGGDLEFADEVTLGEALKGRREISS</sequence>
<dbReference type="PROSITE" id="PS50880">
    <property type="entry name" value="TOPRIM"/>
    <property type="match status" value="1"/>
</dbReference>
<name>X1B4M7_9ZZZZ</name>